<gene>
    <name evidence="7" type="primary">acpP</name>
    <name evidence="9" type="ORF">MKC95_17590</name>
</gene>
<organism evidence="9 10">
    <name type="scientific">Clostridium innocuum</name>
    <dbReference type="NCBI Taxonomy" id="1522"/>
    <lineage>
        <taxon>Bacteria</taxon>
        <taxon>Bacillati</taxon>
        <taxon>Bacillota</taxon>
        <taxon>Clostridia</taxon>
        <taxon>Eubacteriales</taxon>
        <taxon>Clostridiaceae</taxon>
        <taxon>Clostridium</taxon>
    </lineage>
</organism>
<dbReference type="Pfam" id="PF00550">
    <property type="entry name" value="PP-binding"/>
    <property type="match status" value="1"/>
</dbReference>
<dbReference type="AlphaFoldDB" id="A0AAP2UQG3"/>
<comment type="subcellular location">
    <subcellularLocation>
        <location evidence="7">Cytoplasm</location>
    </subcellularLocation>
</comment>
<dbReference type="InterPro" id="IPR036736">
    <property type="entry name" value="ACP-like_sf"/>
</dbReference>
<feature type="modified residue" description="O-(pantetheine 4'-phosphoryl)serine" evidence="7">
    <location>
        <position position="34"/>
    </location>
</feature>
<dbReference type="Gene3D" id="1.10.1200.10">
    <property type="entry name" value="ACP-like"/>
    <property type="match status" value="1"/>
</dbReference>
<dbReference type="InterPro" id="IPR009081">
    <property type="entry name" value="PP-bd_ACP"/>
</dbReference>
<dbReference type="Proteomes" id="UP001203972">
    <property type="component" value="Unassembled WGS sequence"/>
</dbReference>
<dbReference type="RefSeq" id="WP_008817878.1">
    <property type="nucleotide sequence ID" value="NZ_AP025565.1"/>
</dbReference>
<accession>A0AAP2UQG3</accession>
<dbReference type="GO" id="GO:0016020">
    <property type="term" value="C:membrane"/>
    <property type="evidence" value="ECO:0007669"/>
    <property type="project" value="GOC"/>
</dbReference>
<dbReference type="SUPFAM" id="SSF47336">
    <property type="entry name" value="ACP-like"/>
    <property type="match status" value="1"/>
</dbReference>
<dbReference type="EMBL" id="JAKTMA010000035">
    <property type="protein sequence ID" value="MCR0234585.1"/>
    <property type="molecule type" value="Genomic_DNA"/>
</dbReference>
<dbReference type="NCBIfam" id="NF002148">
    <property type="entry name" value="PRK00982.1-2"/>
    <property type="match status" value="1"/>
</dbReference>
<keyword evidence="5 7" id="KW-0443">Lipid metabolism</keyword>
<keyword evidence="4 7" id="KW-0276">Fatty acid metabolism</keyword>
<dbReference type="GO" id="GO:0000035">
    <property type="term" value="F:acyl binding"/>
    <property type="evidence" value="ECO:0007669"/>
    <property type="project" value="TreeGrafter"/>
</dbReference>
<comment type="PTM">
    <text evidence="7">4'-phosphopantetheine is transferred from CoA to a specific serine of apo-ACP by AcpS. This modification is essential for activity because fatty acids are bound in thioester linkage to the sulfhydryl of the prosthetic group.</text>
</comment>
<sequence length="74" mass="8280">MFEKVKEVLMEAINVDEDMIKLEANLKDDLGIDSLAAVELSLELETEFDVRIEDEELAKLVTVADIVSLLESKA</sequence>
<keyword evidence="2 7" id="KW-0444">Lipid biosynthesis</keyword>
<keyword evidence="3 7" id="KW-0597">Phosphoprotein</keyword>
<dbReference type="PROSITE" id="PS50075">
    <property type="entry name" value="CARRIER"/>
    <property type="match status" value="1"/>
</dbReference>
<comment type="function">
    <text evidence="7">Carrier of the growing fatty acid chain in fatty acid biosynthesis.</text>
</comment>
<evidence type="ECO:0000256" key="6">
    <source>
        <dbReference type="ARBA" id="ARBA00023160"/>
    </source>
</evidence>
<keyword evidence="1 7" id="KW-0596">Phosphopantetheine</keyword>
<dbReference type="InterPro" id="IPR003231">
    <property type="entry name" value="ACP"/>
</dbReference>
<reference evidence="9" key="1">
    <citation type="journal article" date="2022" name="Clin. Infect. Dis.">
        <title>Association between Clostridium innocuum and antibiotic-associated diarrhea in adults and children: A cross-sectional study and comparative genomics analysis.</title>
        <authorList>
            <person name="Cherny K.E."/>
            <person name="Muscat E.B."/>
            <person name="Balaji A."/>
            <person name="Mukherjee J."/>
            <person name="Ozer E.A."/>
            <person name="Angarone M.P."/>
            <person name="Hauser A.R."/>
            <person name="Sichel J.S."/>
            <person name="Amponsah E."/>
            <person name="Kociolek L.K."/>
        </authorList>
    </citation>
    <scope>NUCLEOTIDE SEQUENCE</scope>
    <source>
        <strain evidence="9">NU1-AC-029v</strain>
    </source>
</reference>
<evidence type="ECO:0000256" key="3">
    <source>
        <dbReference type="ARBA" id="ARBA00022553"/>
    </source>
</evidence>
<evidence type="ECO:0000313" key="10">
    <source>
        <dbReference type="Proteomes" id="UP001203972"/>
    </source>
</evidence>
<dbReference type="GO" id="GO:0000036">
    <property type="term" value="F:acyl carrier activity"/>
    <property type="evidence" value="ECO:0007669"/>
    <property type="project" value="UniProtKB-UniRule"/>
</dbReference>
<evidence type="ECO:0000256" key="4">
    <source>
        <dbReference type="ARBA" id="ARBA00022832"/>
    </source>
</evidence>
<comment type="caution">
    <text evidence="9">The sequence shown here is derived from an EMBL/GenBank/DDBJ whole genome shotgun (WGS) entry which is preliminary data.</text>
</comment>
<proteinExistence type="inferred from homology"/>
<comment type="pathway">
    <text evidence="7">Lipid metabolism; fatty acid biosynthesis.</text>
</comment>
<dbReference type="PANTHER" id="PTHR20863:SF76">
    <property type="entry name" value="CARRIER DOMAIN-CONTAINING PROTEIN"/>
    <property type="match status" value="1"/>
</dbReference>
<protein>
    <recommendedName>
        <fullName evidence="7">Acyl carrier protein</fullName>
        <shortName evidence="7">ACP</shortName>
    </recommendedName>
</protein>
<keyword evidence="6 7" id="KW-0275">Fatty acid biosynthesis</keyword>
<dbReference type="PANTHER" id="PTHR20863">
    <property type="entry name" value="ACYL CARRIER PROTEIN"/>
    <property type="match status" value="1"/>
</dbReference>
<comment type="similarity">
    <text evidence="7">Belongs to the acyl carrier protein (ACP) family.</text>
</comment>
<evidence type="ECO:0000313" key="9">
    <source>
        <dbReference type="EMBL" id="MCR0234585.1"/>
    </source>
</evidence>
<dbReference type="HAMAP" id="MF_01217">
    <property type="entry name" value="Acyl_carrier"/>
    <property type="match status" value="1"/>
</dbReference>
<evidence type="ECO:0000256" key="5">
    <source>
        <dbReference type="ARBA" id="ARBA00023098"/>
    </source>
</evidence>
<feature type="domain" description="Carrier" evidence="8">
    <location>
        <begin position="1"/>
        <end position="74"/>
    </location>
</feature>
<evidence type="ECO:0000256" key="7">
    <source>
        <dbReference type="HAMAP-Rule" id="MF_01217"/>
    </source>
</evidence>
<evidence type="ECO:0000259" key="8">
    <source>
        <dbReference type="PROSITE" id="PS50075"/>
    </source>
</evidence>
<name>A0AAP2UQG3_CLOIN</name>
<evidence type="ECO:0000256" key="2">
    <source>
        <dbReference type="ARBA" id="ARBA00022516"/>
    </source>
</evidence>
<evidence type="ECO:0000256" key="1">
    <source>
        <dbReference type="ARBA" id="ARBA00022450"/>
    </source>
</evidence>
<keyword evidence="7" id="KW-0963">Cytoplasm</keyword>
<dbReference type="GO" id="GO:0009245">
    <property type="term" value="P:lipid A biosynthetic process"/>
    <property type="evidence" value="ECO:0007669"/>
    <property type="project" value="TreeGrafter"/>
</dbReference>
<dbReference type="GO" id="GO:0005829">
    <property type="term" value="C:cytosol"/>
    <property type="evidence" value="ECO:0007669"/>
    <property type="project" value="TreeGrafter"/>
</dbReference>